<gene>
    <name evidence="2" type="ORF">M421DRAFT_416153</name>
</gene>
<feature type="region of interest" description="Disordered" evidence="1">
    <location>
        <begin position="69"/>
        <end position="94"/>
    </location>
</feature>
<organism evidence="2 3">
    <name type="scientific">Didymella exigua CBS 183.55</name>
    <dbReference type="NCBI Taxonomy" id="1150837"/>
    <lineage>
        <taxon>Eukaryota</taxon>
        <taxon>Fungi</taxon>
        <taxon>Dikarya</taxon>
        <taxon>Ascomycota</taxon>
        <taxon>Pezizomycotina</taxon>
        <taxon>Dothideomycetes</taxon>
        <taxon>Pleosporomycetidae</taxon>
        <taxon>Pleosporales</taxon>
        <taxon>Pleosporineae</taxon>
        <taxon>Didymellaceae</taxon>
        <taxon>Didymella</taxon>
    </lineage>
</organism>
<dbReference type="EMBL" id="ML978958">
    <property type="protein sequence ID" value="KAF1932528.1"/>
    <property type="molecule type" value="Genomic_DNA"/>
</dbReference>
<name>A0A6A5RZS4_9PLEO</name>
<reference evidence="2" key="1">
    <citation type="journal article" date="2020" name="Stud. Mycol.">
        <title>101 Dothideomycetes genomes: a test case for predicting lifestyles and emergence of pathogens.</title>
        <authorList>
            <person name="Haridas S."/>
            <person name="Albert R."/>
            <person name="Binder M."/>
            <person name="Bloem J."/>
            <person name="Labutti K."/>
            <person name="Salamov A."/>
            <person name="Andreopoulos B."/>
            <person name="Baker S."/>
            <person name="Barry K."/>
            <person name="Bills G."/>
            <person name="Bluhm B."/>
            <person name="Cannon C."/>
            <person name="Castanera R."/>
            <person name="Culley D."/>
            <person name="Daum C."/>
            <person name="Ezra D."/>
            <person name="Gonzalez J."/>
            <person name="Henrissat B."/>
            <person name="Kuo A."/>
            <person name="Liang C."/>
            <person name="Lipzen A."/>
            <person name="Lutzoni F."/>
            <person name="Magnuson J."/>
            <person name="Mondo S."/>
            <person name="Nolan M."/>
            <person name="Ohm R."/>
            <person name="Pangilinan J."/>
            <person name="Park H.-J."/>
            <person name="Ramirez L."/>
            <person name="Alfaro M."/>
            <person name="Sun H."/>
            <person name="Tritt A."/>
            <person name="Yoshinaga Y."/>
            <person name="Zwiers L.-H."/>
            <person name="Turgeon B."/>
            <person name="Goodwin S."/>
            <person name="Spatafora J."/>
            <person name="Crous P."/>
            <person name="Grigoriev I."/>
        </authorList>
    </citation>
    <scope>NUCLEOTIDE SEQUENCE</scope>
    <source>
        <strain evidence="2">CBS 183.55</strain>
    </source>
</reference>
<dbReference type="OrthoDB" id="4951733at2759"/>
<feature type="non-terminal residue" evidence="2">
    <location>
        <position position="105"/>
    </location>
</feature>
<keyword evidence="3" id="KW-1185">Reference proteome</keyword>
<dbReference type="Proteomes" id="UP000800082">
    <property type="component" value="Unassembled WGS sequence"/>
</dbReference>
<dbReference type="GeneID" id="54348622"/>
<sequence length="105" mass="11895">MAQPAYRDPTTDTWLAEYNQAATEAETYKVAKLSQLNVITKDFLTAVNRVAPMWATSFQDSRRFKSSISRKTTTLKRPLDQEPASTRGAKCPACGQRHSIQDCYY</sequence>
<evidence type="ECO:0000313" key="3">
    <source>
        <dbReference type="Proteomes" id="UP000800082"/>
    </source>
</evidence>
<protein>
    <submittedName>
        <fullName evidence="2">Uncharacterized protein</fullName>
    </submittedName>
</protein>
<evidence type="ECO:0000256" key="1">
    <source>
        <dbReference type="SAM" id="MobiDB-lite"/>
    </source>
</evidence>
<accession>A0A6A5RZS4</accession>
<dbReference type="RefSeq" id="XP_033452776.1">
    <property type="nucleotide sequence ID" value="XM_033590954.1"/>
</dbReference>
<evidence type="ECO:0000313" key="2">
    <source>
        <dbReference type="EMBL" id="KAF1932528.1"/>
    </source>
</evidence>
<proteinExistence type="predicted"/>
<dbReference type="AlphaFoldDB" id="A0A6A5RZS4"/>